<accession>A0A7X6I8N1</accession>
<comment type="caution">
    <text evidence="6">The sequence shown here is derived from an EMBL/GenBank/DDBJ whole genome shotgun (WGS) entry which is preliminary data.</text>
</comment>
<dbReference type="InterPro" id="IPR011663">
    <property type="entry name" value="UTRA"/>
</dbReference>
<feature type="region of interest" description="Disordered" evidence="4">
    <location>
        <begin position="1"/>
        <end position="23"/>
    </location>
</feature>
<dbReference type="EMBL" id="VTOX01000011">
    <property type="protein sequence ID" value="NKE68603.1"/>
    <property type="molecule type" value="Genomic_DNA"/>
</dbReference>
<keyword evidence="3" id="KW-0804">Transcription</keyword>
<dbReference type="InterPro" id="IPR000524">
    <property type="entry name" value="Tscrpt_reg_HTH_GntR"/>
</dbReference>
<dbReference type="RefSeq" id="WP_168109730.1">
    <property type="nucleotide sequence ID" value="NZ_VTOX01000011.1"/>
</dbReference>
<dbReference type="InterPro" id="IPR036388">
    <property type="entry name" value="WH-like_DNA-bd_sf"/>
</dbReference>
<feature type="domain" description="HTH gntR-type" evidence="5">
    <location>
        <begin position="22"/>
        <end position="90"/>
    </location>
</feature>
<dbReference type="SMART" id="SM00866">
    <property type="entry name" value="UTRA"/>
    <property type="match status" value="1"/>
</dbReference>
<dbReference type="InterPro" id="IPR050679">
    <property type="entry name" value="Bact_HTH_transcr_reg"/>
</dbReference>
<dbReference type="PANTHER" id="PTHR44846">
    <property type="entry name" value="MANNOSYL-D-GLYCERATE TRANSPORT/METABOLISM SYSTEM REPRESSOR MNGR-RELATED"/>
    <property type="match status" value="1"/>
</dbReference>
<reference evidence="6 7" key="1">
    <citation type="journal article" date="2020" name="Nature">
        <title>Bacterial chemolithoautotrophy via manganese oxidation.</title>
        <authorList>
            <person name="Yu H."/>
            <person name="Leadbetter J.R."/>
        </authorList>
    </citation>
    <scope>NUCLEOTIDE SEQUENCE [LARGE SCALE GENOMIC DNA]</scope>
    <source>
        <strain evidence="6 7">RBP-1</strain>
    </source>
</reference>
<evidence type="ECO:0000256" key="2">
    <source>
        <dbReference type="ARBA" id="ARBA00023125"/>
    </source>
</evidence>
<dbReference type="SUPFAM" id="SSF46785">
    <property type="entry name" value="Winged helix' DNA-binding domain"/>
    <property type="match status" value="1"/>
</dbReference>
<dbReference type="Proteomes" id="UP000521868">
    <property type="component" value="Unassembled WGS sequence"/>
</dbReference>
<dbReference type="GO" id="GO:0003677">
    <property type="term" value="F:DNA binding"/>
    <property type="evidence" value="ECO:0007669"/>
    <property type="project" value="UniProtKB-KW"/>
</dbReference>
<dbReference type="CDD" id="cd07377">
    <property type="entry name" value="WHTH_GntR"/>
    <property type="match status" value="1"/>
</dbReference>
<organism evidence="6 7">
    <name type="scientific">Ramlibacter lithotrophicus</name>
    <dbReference type="NCBI Taxonomy" id="2606681"/>
    <lineage>
        <taxon>Bacteria</taxon>
        <taxon>Pseudomonadati</taxon>
        <taxon>Pseudomonadota</taxon>
        <taxon>Betaproteobacteria</taxon>
        <taxon>Burkholderiales</taxon>
        <taxon>Comamonadaceae</taxon>
        <taxon>Ramlibacter</taxon>
    </lineage>
</organism>
<dbReference type="Pfam" id="PF07702">
    <property type="entry name" value="UTRA"/>
    <property type="match status" value="1"/>
</dbReference>
<name>A0A7X6I8N1_9BURK</name>
<dbReference type="Gene3D" id="3.40.1410.10">
    <property type="entry name" value="Chorismate lyase-like"/>
    <property type="match status" value="1"/>
</dbReference>
<evidence type="ECO:0000256" key="3">
    <source>
        <dbReference type="ARBA" id="ARBA00023163"/>
    </source>
</evidence>
<dbReference type="AlphaFoldDB" id="A0A7X6I8N1"/>
<keyword evidence="2" id="KW-0238">DNA-binding</keyword>
<dbReference type="InterPro" id="IPR036390">
    <property type="entry name" value="WH_DNA-bd_sf"/>
</dbReference>
<dbReference type="InterPro" id="IPR028978">
    <property type="entry name" value="Chorismate_lyase_/UTRA_dom_sf"/>
</dbReference>
<dbReference type="GO" id="GO:0003700">
    <property type="term" value="F:DNA-binding transcription factor activity"/>
    <property type="evidence" value="ECO:0007669"/>
    <property type="project" value="InterPro"/>
</dbReference>
<protein>
    <submittedName>
        <fullName evidence="6">GntR family transcriptional regulator</fullName>
    </submittedName>
</protein>
<dbReference type="PANTHER" id="PTHR44846:SF17">
    <property type="entry name" value="GNTR-FAMILY TRANSCRIPTIONAL REGULATOR"/>
    <property type="match status" value="1"/>
</dbReference>
<evidence type="ECO:0000313" key="6">
    <source>
        <dbReference type="EMBL" id="NKE68603.1"/>
    </source>
</evidence>
<evidence type="ECO:0000313" key="7">
    <source>
        <dbReference type="Proteomes" id="UP000521868"/>
    </source>
</evidence>
<evidence type="ECO:0000256" key="1">
    <source>
        <dbReference type="ARBA" id="ARBA00023015"/>
    </source>
</evidence>
<dbReference type="Pfam" id="PF00392">
    <property type="entry name" value="GntR"/>
    <property type="match status" value="1"/>
</dbReference>
<dbReference type="SUPFAM" id="SSF64288">
    <property type="entry name" value="Chorismate lyase-like"/>
    <property type="match status" value="1"/>
</dbReference>
<sequence>MPSPASRKGPGGSTRAPAKPAQPRYAWLRERILKDITSGKYPVGSLLPPEKQLAETYGVSRHTVREATRKLADSGQISRQPGRGTVVCSVTEPSPYVAGLGTAEDLVAYTSATRLEVLRSRHLVADGDLAQALGCEEGSRWLEVEAFRHAIEGAAPISFTRVYLRPEFADIVMRLRGRHMSIYSMLEQHHGQKIHAVRQQIEAALMPAPAARLLGVPARSPALHMRRAYLDSAGRVLAVSANLYAAERFRLETYWRGQEEPPAVRGKPRKRAP</sequence>
<dbReference type="PROSITE" id="PS50949">
    <property type="entry name" value="HTH_GNTR"/>
    <property type="match status" value="1"/>
</dbReference>
<evidence type="ECO:0000259" key="5">
    <source>
        <dbReference type="PROSITE" id="PS50949"/>
    </source>
</evidence>
<keyword evidence="7" id="KW-1185">Reference proteome</keyword>
<dbReference type="Gene3D" id="1.10.10.10">
    <property type="entry name" value="Winged helix-like DNA-binding domain superfamily/Winged helix DNA-binding domain"/>
    <property type="match status" value="1"/>
</dbReference>
<keyword evidence="1" id="KW-0805">Transcription regulation</keyword>
<evidence type="ECO:0000256" key="4">
    <source>
        <dbReference type="SAM" id="MobiDB-lite"/>
    </source>
</evidence>
<gene>
    <name evidence="6" type="ORF">RAMLITH_22540</name>
</gene>
<dbReference type="GO" id="GO:0045892">
    <property type="term" value="P:negative regulation of DNA-templated transcription"/>
    <property type="evidence" value="ECO:0007669"/>
    <property type="project" value="TreeGrafter"/>
</dbReference>
<proteinExistence type="predicted"/>
<dbReference type="SMART" id="SM00345">
    <property type="entry name" value="HTH_GNTR"/>
    <property type="match status" value="1"/>
</dbReference>
<dbReference type="PRINTS" id="PR00035">
    <property type="entry name" value="HTHGNTR"/>
</dbReference>